<sequence>MSHGISVKTVPESRQGTRVRDEAQETDQDRHQLRTEGTLDTSETSQTSAGSLASSICGESSIATRSILEELCSDLSSRSLCKELRRNSSSHGDIAVLAPDMTVGFGCNDKTKNSHTSKRRDSHTSLASLDDFVSSMAKLSRSRKSPPTPTTSTTANQTDPSFPTPQLVSTKNRQRKMSQIIDQLIKDDVRVPRPQIQGNELPFRPSRRRSLSLGDKPTCAEELRACTTLPQSRIMSEYEIGEEVRSTSDLSVDIKTIRNLNEGAVPSSNARTVVSRSPS</sequence>
<organism evidence="2 3">
    <name type="scientific">Thalassiosira oceanica</name>
    <name type="common">Marine diatom</name>
    <dbReference type="NCBI Taxonomy" id="159749"/>
    <lineage>
        <taxon>Eukaryota</taxon>
        <taxon>Sar</taxon>
        <taxon>Stramenopiles</taxon>
        <taxon>Ochrophyta</taxon>
        <taxon>Bacillariophyta</taxon>
        <taxon>Coscinodiscophyceae</taxon>
        <taxon>Thalassiosirophycidae</taxon>
        <taxon>Thalassiosirales</taxon>
        <taxon>Thalassiosiraceae</taxon>
        <taxon>Thalassiosira</taxon>
    </lineage>
</organism>
<evidence type="ECO:0000256" key="1">
    <source>
        <dbReference type="SAM" id="MobiDB-lite"/>
    </source>
</evidence>
<feature type="compositionally biased region" description="Polar residues" evidence="1">
    <location>
        <begin position="155"/>
        <end position="171"/>
    </location>
</feature>
<evidence type="ECO:0000313" key="2">
    <source>
        <dbReference type="EMBL" id="EJK75506.1"/>
    </source>
</evidence>
<keyword evidence="3" id="KW-1185">Reference proteome</keyword>
<feature type="region of interest" description="Disordered" evidence="1">
    <location>
        <begin position="1"/>
        <end position="53"/>
    </location>
</feature>
<comment type="caution">
    <text evidence="2">The sequence shown here is derived from an EMBL/GenBank/DDBJ whole genome shotgun (WGS) entry which is preliminary data.</text>
</comment>
<feature type="region of interest" description="Disordered" evidence="1">
    <location>
        <begin position="137"/>
        <end position="175"/>
    </location>
</feature>
<feature type="compositionally biased region" description="Polar residues" evidence="1">
    <location>
        <begin position="38"/>
        <end position="53"/>
    </location>
</feature>
<evidence type="ECO:0000313" key="3">
    <source>
        <dbReference type="Proteomes" id="UP000266841"/>
    </source>
</evidence>
<feature type="compositionally biased region" description="Basic and acidic residues" evidence="1">
    <location>
        <begin position="18"/>
        <end position="34"/>
    </location>
</feature>
<feature type="region of interest" description="Disordered" evidence="1">
    <location>
        <begin position="109"/>
        <end position="128"/>
    </location>
</feature>
<proteinExistence type="predicted"/>
<name>K0TLQ0_THAOC</name>
<protein>
    <submittedName>
        <fullName evidence="2">Uncharacterized protein</fullName>
    </submittedName>
</protein>
<accession>K0TLQ0</accession>
<dbReference type="Proteomes" id="UP000266841">
    <property type="component" value="Unassembled WGS sequence"/>
</dbReference>
<dbReference type="AlphaFoldDB" id="K0TLQ0"/>
<reference evidence="2 3" key="1">
    <citation type="journal article" date="2012" name="Genome Biol.">
        <title>Genome and low-iron response of an oceanic diatom adapted to chronic iron limitation.</title>
        <authorList>
            <person name="Lommer M."/>
            <person name="Specht M."/>
            <person name="Roy A.S."/>
            <person name="Kraemer L."/>
            <person name="Andreson R."/>
            <person name="Gutowska M.A."/>
            <person name="Wolf J."/>
            <person name="Bergner S.V."/>
            <person name="Schilhabel M.B."/>
            <person name="Klostermeier U.C."/>
            <person name="Beiko R.G."/>
            <person name="Rosenstiel P."/>
            <person name="Hippler M."/>
            <person name="Laroche J."/>
        </authorList>
    </citation>
    <scope>NUCLEOTIDE SEQUENCE [LARGE SCALE GENOMIC DNA]</scope>
    <source>
        <strain evidence="2 3">CCMP1005</strain>
    </source>
</reference>
<gene>
    <name evidence="2" type="ORF">THAOC_02773</name>
</gene>
<dbReference type="EMBL" id="AGNL01002899">
    <property type="protein sequence ID" value="EJK75506.1"/>
    <property type="molecule type" value="Genomic_DNA"/>
</dbReference>
<feature type="region of interest" description="Disordered" evidence="1">
    <location>
        <begin position="195"/>
        <end position="215"/>
    </location>
</feature>